<dbReference type="Proteomes" id="UP001176961">
    <property type="component" value="Unassembled WGS sequence"/>
</dbReference>
<dbReference type="AlphaFoldDB" id="A0AA36HF52"/>
<organism evidence="1 2">
    <name type="scientific">Cylicocyclus nassatus</name>
    <name type="common">Nematode worm</name>
    <dbReference type="NCBI Taxonomy" id="53992"/>
    <lineage>
        <taxon>Eukaryota</taxon>
        <taxon>Metazoa</taxon>
        <taxon>Ecdysozoa</taxon>
        <taxon>Nematoda</taxon>
        <taxon>Chromadorea</taxon>
        <taxon>Rhabditida</taxon>
        <taxon>Rhabditina</taxon>
        <taxon>Rhabditomorpha</taxon>
        <taxon>Strongyloidea</taxon>
        <taxon>Strongylidae</taxon>
        <taxon>Cylicocyclus</taxon>
    </lineage>
</organism>
<accession>A0AA36HF52</accession>
<dbReference type="EMBL" id="CATQJL010000326">
    <property type="protein sequence ID" value="CAJ0609236.1"/>
    <property type="molecule type" value="Genomic_DNA"/>
</dbReference>
<protein>
    <submittedName>
        <fullName evidence="1">Uncharacterized protein</fullName>
    </submittedName>
</protein>
<keyword evidence="2" id="KW-1185">Reference proteome</keyword>
<sequence>MFEFVLRAINFIAGFFRLLRCLGRGDSSECSGRSSPIPFDEVVCLLQNQEGPSFLATSSMSPLFRFHDENTAFRRAVAYNPQFYDDEMYEILDTYEGFTREVEIK</sequence>
<evidence type="ECO:0000313" key="1">
    <source>
        <dbReference type="EMBL" id="CAJ0609236.1"/>
    </source>
</evidence>
<name>A0AA36HF52_CYLNA</name>
<evidence type="ECO:0000313" key="2">
    <source>
        <dbReference type="Proteomes" id="UP001176961"/>
    </source>
</evidence>
<gene>
    <name evidence="1" type="ORF">CYNAS_LOCUS21219</name>
</gene>
<reference evidence="1" key="1">
    <citation type="submission" date="2023-07" db="EMBL/GenBank/DDBJ databases">
        <authorList>
            <consortium name="CYATHOMIX"/>
        </authorList>
    </citation>
    <scope>NUCLEOTIDE SEQUENCE</scope>
    <source>
        <strain evidence="1">N/A</strain>
    </source>
</reference>
<proteinExistence type="predicted"/>
<comment type="caution">
    <text evidence="1">The sequence shown here is derived from an EMBL/GenBank/DDBJ whole genome shotgun (WGS) entry which is preliminary data.</text>
</comment>